<feature type="chain" id="PRO_5023029581" description="DUF4595 domain-containing protein" evidence="1">
    <location>
        <begin position="22"/>
        <end position="290"/>
    </location>
</feature>
<dbReference type="AlphaFoldDB" id="A0A5C7AIG0"/>
<name>A0A5C7AIG0_9FLAO</name>
<gene>
    <name evidence="2" type="ORF">ES711_08590</name>
</gene>
<proteinExistence type="predicted"/>
<keyword evidence="1" id="KW-0732">Signal</keyword>
<keyword evidence="3" id="KW-1185">Reference proteome</keyword>
<dbReference type="PROSITE" id="PS51257">
    <property type="entry name" value="PROKAR_LIPOPROTEIN"/>
    <property type="match status" value="1"/>
</dbReference>
<sequence>MKNQILNFSILLILVSFLMMSCSTDKETSDIDDKPLIEIKQYIKKIEHQNPKDYQKGAQFFYKNGKLTYIYLDDCSGQLLYYEYNNDGRISRGYEGSTNLTGDNFNPETFDLESYKQNIHTNYFDYVYSNKKLVKMQHNRGFSDYNFIYNADNKVESIECVIQNSDLTEKLIFKYVEGKISSISKKRFYPSNSSEGLVTYTFEYDENPNPLNLLAQSYGLINLNTCTGLDVLQADDMGNNLFQNNVTKVYEDGKLLYSASYQYDENKYPTRINYTKINGQSGVELITYDK</sequence>
<protein>
    <recommendedName>
        <fullName evidence="4">DUF4595 domain-containing protein</fullName>
    </recommendedName>
</protein>
<evidence type="ECO:0000313" key="2">
    <source>
        <dbReference type="EMBL" id="TXE08550.1"/>
    </source>
</evidence>
<organism evidence="2 3">
    <name type="scientific">Gelidibacter salicanalis</name>
    <dbReference type="NCBI Taxonomy" id="291193"/>
    <lineage>
        <taxon>Bacteria</taxon>
        <taxon>Pseudomonadati</taxon>
        <taxon>Bacteroidota</taxon>
        <taxon>Flavobacteriia</taxon>
        <taxon>Flavobacteriales</taxon>
        <taxon>Flavobacteriaceae</taxon>
        <taxon>Gelidibacter</taxon>
    </lineage>
</organism>
<evidence type="ECO:0000256" key="1">
    <source>
        <dbReference type="SAM" id="SignalP"/>
    </source>
</evidence>
<comment type="caution">
    <text evidence="2">The sequence shown here is derived from an EMBL/GenBank/DDBJ whole genome shotgun (WGS) entry which is preliminary data.</text>
</comment>
<dbReference type="Proteomes" id="UP000321734">
    <property type="component" value="Unassembled WGS sequence"/>
</dbReference>
<accession>A0A5C7AIG0</accession>
<dbReference type="OrthoDB" id="1201166at2"/>
<dbReference type="EMBL" id="VORX01000003">
    <property type="protein sequence ID" value="TXE08550.1"/>
    <property type="molecule type" value="Genomic_DNA"/>
</dbReference>
<evidence type="ECO:0008006" key="4">
    <source>
        <dbReference type="Google" id="ProtNLM"/>
    </source>
</evidence>
<dbReference type="RefSeq" id="WP_146892609.1">
    <property type="nucleotide sequence ID" value="NZ_VORX01000003.1"/>
</dbReference>
<evidence type="ECO:0000313" key="3">
    <source>
        <dbReference type="Proteomes" id="UP000321734"/>
    </source>
</evidence>
<feature type="signal peptide" evidence="1">
    <location>
        <begin position="1"/>
        <end position="21"/>
    </location>
</feature>
<reference evidence="2 3" key="1">
    <citation type="submission" date="2019-08" db="EMBL/GenBank/DDBJ databases">
        <title>Genome sequence of Gelidibacter salicanalis IC162T.</title>
        <authorList>
            <person name="Bowman J.P."/>
        </authorList>
    </citation>
    <scope>NUCLEOTIDE SEQUENCE [LARGE SCALE GENOMIC DNA]</scope>
    <source>
        <strain evidence="2 3">IC162</strain>
    </source>
</reference>